<accession>A0A9P8YA73</accession>
<sequence length="172" mass="19302">MLSHSPFSLYKDSTPVLVLYGLHTPPLLTPHSFWGGLCSLMTHLALCSLSLDRRLEWLRYPNRGPYRNTFRPIPECEECSTSAVLLSHSTTPRCSYASRHAPRTIKTTFFLPSQPSVRPGTGGPLHACKPHAALPQGCSIMRCHLIAQTRVDLGLCRAGTCRPHERERERRT</sequence>
<keyword evidence="2" id="KW-1185">Reference proteome</keyword>
<organism evidence="1 2">
    <name type="scientific">Microdochium trichocladiopsis</name>
    <dbReference type="NCBI Taxonomy" id="1682393"/>
    <lineage>
        <taxon>Eukaryota</taxon>
        <taxon>Fungi</taxon>
        <taxon>Dikarya</taxon>
        <taxon>Ascomycota</taxon>
        <taxon>Pezizomycotina</taxon>
        <taxon>Sordariomycetes</taxon>
        <taxon>Xylariomycetidae</taxon>
        <taxon>Xylariales</taxon>
        <taxon>Microdochiaceae</taxon>
        <taxon>Microdochium</taxon>
    </lineage>
</organism>
<gene>
    <name evidence="1" type="ORF">B0I36DRAFT_123520</name>
</gene>
<protein>
    <submittedName>
        <fullName evidence="1">Uncharacterized protein</fullName>
    </submittedName>
</protein>
<dbReference type="GeneID" id="70177622"/>
<proteinExistence type="predicted"/>
<evidence type="ECO:0000313" key="2">
    <source>
        <dbReference type="Proteomes" id="UP000756346"/>
    </source>
</evidence>
<dbReference type="RefSeq" id="XP_046013180.1">
    <property type="nucleotide sequence ID" value="XM_046148076.1"/>
</dbReference>
<dbReference type="EMBL" id="JAGTJQ010000005">
    <property type="protein sequence ID" value="KAH7031500.1"/>
    <property type="molecule type" value="Genomic_DNA"/>
</dbReference>
<evidence type="ECO:0000313" key="1">
    <source>
        <dbReference type="EMBL" id="KAH7031500.1"/>
    </source>
</evidence>
<dbReference type="AlphaFoldDB" id="A0A9P8YA73"/>
<reference evidence="1" key="1">
    <citation type="journal article" date="2021" name="Nat. Commun.">
        <title>Genetic determinants of endophytism in the Arabidopsis root mycobiome.</title>
        <authorList>
            <person name="Mesny F."/>
            <person name="Miyauchi S."/>
            <person name="Thiergart T."/>
            <person name="Pickel B."/>
            <person name="Atanasova L."/>
            <person name="Karlsson M."/>
            <person name="Huettel B."/>
            <person name="Barry K.W."/>
            <person name="Haridas S."/>
            <person name="Chen C."/>
            <person name="Bauer D."/>
            <person name="Andreopoulos W."/>
            <person name="Pangilinan J."/>
            <person name="LaButti K."/>
            <person name="Riley R."/>
            <person name="Lipzen A."/>
            <person name="Clum A."/>
            <person name="Drula E."/>
            <person name="Henrissat B."/>
            <person name="Kohler A."/>
            <person name="Grigoriev I.V."/>
            <person name="Martin F.M."/>
            <person name="Hacquard S."/>
        </authorList>
    </citation>
    <scope>NUCLEOTIDE SEQUENCE</scope>
    <source>
        <strain evidence="1">MPI-CAGE-CH-0230</strain>
    </source>
</reference>
<comment type="caution">
    <text evidence="1">The sequence shown here is derived from an EMBL/GenBank/DDBJ whole genome shotgun (WGS) entry which is preliminary data.</text>
</comment>
<dbReference type="Proteomes" id="UP000756346">
    <property type="component" value="Unassembled WGS sequence"/>
</dbReference>
<name>A0A9P8YA73_9PEZI</name>